<evidence type="ECO:0000313" key="2">
    <source>
        <dbReference type="EMBL" id="KAF0706468.1"/>
    </source>
</evidence>
<gene>
    <name evidence="2" type="ORF">As57867_006732</name>
</gene>
<accession>A0A6A4Z823</accession>
<dbReference type="AlphaFoldDB" id="A0A6A4Z823"/>
<protein>
    <submittedName>
        <fullName evidence="2">Uncharacterized protein</fullName>
    </submittedName>
</protein>
<comment type="caution">
    <text evidence="2">The sequence shown here is derived from an EMBL/GenBank/DDBJ whole genome shotgun (WGS) entry which is preliminary data.</text>
</comment>
<name>A0A6A4Z823_9STRA</name>
<dbReference type="EMBL" id="VJMH01003252">
    <property type="protein sequence ID" value="KAF0706468.1"/>
    <property type="molecule type" value="Genomic_DNA"/>
</dbReference>
<feature type="transmembrane region" description="Helical" evidence="1">
    <location>
        <begin position="55"/>
        <end position="81"/>
    </location>
</feature>
<sequence>STVMGEMHMLARGHAENETSTSPQMLAGGDNAIKSSASVLRPWTGVALPTLPHFVAIQAVGLTALSTMLVCIMILAFAAIFGITATSPQRGNTNTKTHSISAEVDIAVQSSVAAGIPIVENFVSNGASAAAGNTGLPVQGAATVVAAAPAVGRACTPAPTQPTQMRPRFTRSNSIRSPTRFSLLLGEQVCAGDGLRKHHSVRPRLTRSNSIRSPTRFSLLLGEQVGADDGLRKHHSVQVVAPVVAAVPAVGRAPTPTPTQPTQVRPR</sequence>
<evidence type="ECO:0000256" key="1">
    <source>
        <dbReference type="SAM" id="Phobius"/>
    </source>
</evidence>
<feature type="non-terminal residue" evidence="2">
    <location>
        <position position="267"/>
    </location>
</feature>
<keyword evidence="1" id="KW-0812">Transmembrane</keyword>
<keyword evidence="1" id="KW-0472">Membrane</keyword>
<organism evidence="2">
    <name type="scientific">Aphanomyces stellatus</name>
    <dbReference type="NCBI Taxonomy" id="120398"/>
    <lineage>
        <taxon>Eukaryota</taxon>
        <taxon>Sar</taxon>
        <taxon>Stramenopiles</taxon>
        <taxon>Oomycota</taxon>
        <taxon>Saprolegniomycetes</taxon>
        <taxon>Saprolegniales</taxon>
        <taxon>Verrucalvaceae</taxon>
        <taxon>Aphanomyces</taxon>
    </lineage>
</organism>
<keyword evidence="1" id="KW-1133">Transmembrane helix</keyword>
<feature type="non-terminal residue" evidence="2">
    <location>
        <position position="1"/>
    </location>
</feature>
<reference evidence="2" key="1">
    <citation type="submission" date="2019-06" db="EMBL/GenBank/DDBJ databases">
        <title>Genomics analysis of Aphanomyces spp. identifies a new class of oomycete effector associated with host adaptation.</title>
        <authorList>
            <person name="Gaulin E."/>
        </authorList>
    </citation>
    <scope>NUCLEOTIDE SEQUENCE</scope>
    <source>
        <strain evidence="2">CBS 578.67</strain>
    </source>
</reference>
<proteinExistence type="predicted"/>